<feature type="domain" description="UspA" evidence="2">
    <location>
        <begin position="222"/>
        <end position="278"/>
    </location>
</feature>
<accession>A0A328F6U8</accession>
<evidence type="ECO:0000259" key="2">
    <source>
        <dbReference type="Pfam" id="PF00582"/>
    </source>
</evidence>
<dbReference type="PANTHER" id="PTHR46268">
    <property type="entry name" value="STRESS RESPONSE PROTEIN NHAX"/>
    <property type="match status" value="1"/>
</dbReference>
<keyword evidence="6" id="KW-1185">Reference proteome</keyword>
<reference evidence="4 5" key="1">
    <citation type="submission" date="2018-06" db="EMBL/GenBank/DDBJ databases">
        <title>Complete Genome Sequence of Desulfobacter hydrogenophilus (DSM3380).</title>
        <authorList>
            <person name="Marietou A."/>
            <person name="Schreiber L."/>
            <person name="Marshall I."/>
            <person name="Jorgensen B."/>
        </authorList>
    </citation>
    <scope>NUCLEOTIDE SEQUENCE [LARGE SCALE GENOMIC DNA]</scope>
    <source>
        <strain evidence="4 5">DSM 3380</strain>
    </source>
</reference>
<dbReference type="PANTHER" id="PTHR46268:SF6">
    <property type="entry name" value="UNIVERSAL STRESS PROTEIN UP12"/>
    <property type="match status" value="1"/>
</dbReference>
<dbReference type="Gene3D" id="3.40.50.620">
    <property type="entry name" value="HUPs"/>
    <property type="match status" value="2"/>
</dbReference>
<evidence type="ECO:0000313" key="4">
    <source>
        <dbReference type="EMBL" id="RAM00238.1"/>
    </source>
</evidence>
<evidence type="ECO:0000313" key="5">
    <source>
        <dbReference type="Proteomes" id="UP000248798"/>
    </source>
</evidence>
<protein>
    <submittedName>
        <fullName evidence="3">Universal stress protein</fullName>
    </submittedName>
</protein>
<reference evidence="3 6" key="2">
    <citation type="submission" date="2019-02" db="EMBL/GenBank/DDBJ databases">
        <title>Complete genome sequence of Desulfobacter hydrogenophilus AcRS1.</title>
        <authorList>
            <person name="Marietou A."/>
            <person name="Lund M.B."/>
            <person name="Marshall I.P.G."/>
            <person name="Schreiber L."/>
            <person name="Jorgensen B."/>
        </authorList>
    </citation>
    <scope>NUCLEOTIDE SEQUENCE [LARGE SCALE GENOMIC DNA]</scope>
    <source>
        <strain evidence="3 6">AcRS1</strain>
    </source>
</reference>
<dbReference type="SUPFAM" id="SSF52402">
    <property type="entry name" value="Adenine nucleotide alpha hydrolases-like"/>
    <property type="match status" value="2"/>
</dbReference>
<evidence type="ECO:0000256" key="1">
    <source>
        <dbReference type="ARBA" id="ARBA00008791"/>
    </source>
</evidence>
<gene>
    <name evidence="4" type="ORF">DO021_20140</name>
    <name evidence="3" type="ORF">EYB58_06500</name>
</gene>
<dbReference type="RefSeq" id="WP_111960018.1">
    <property type="nucleotide sequence ID" value="NZ_CP036313.1"/>
</dbReference>
<name>A0A328F6U8_9BACT</name>
<organism evidence="4 5">
    <name type="scientific">Desulfobacter hydrogenophilus</name>
    <dbReference type="NCBI Taxonomy" id="2291"/>
    <lineage>
        <taxon>Bacteria</taxon>
        <taxon>Pseudomonadati</taxon>
        <taxon>Thermodesulfobacteriota</taxon>
        <taxon>Desulfobacteria</taxon>
        <taxon>Desulfobacterales</taxon>
        <taxon>Desulfobacteraceae</taxon>
        <taxon>Desulfobacter</taxon>
    </lineage>
</organism>
<dbReference type="Proteomes" id="UP000248798">
    <property type="component" value="Unassembled WGS sequence"/>
</dbReference>
<evidence type="ECO:0000313" key="6">
    <source>
        <dbReference type="Proteomes" id="UP000293902"/>
    </source>
</evidence>
<dbReference type="InterPro" id="IPR006016">
    <property type="entry name" value="UspA"/>
</dbReference>
<proteinExistence type="inferred from homology"/>
<evidence type="ECO:0000313" key="3">
    <source>
        <dbReference type="EMBL" id="QBH12595.1"/>
    </source>
</evidence>
<sequence>MKLTIYLAYDGSINADWVARYALNMAANGQDFQIILIHILDYIYSPDKIAKKIEAIEAESVVRGIRMTSRILPLQKNVFYSLLQAIPAGGESLCVCGARIFSRNKGFLAGTISEKLLRRKQFNVMAIRVVKPGILGTPSELLFPLSGHPRGFQAAMSFFMLLAPEVERLHLLRIMLVSSLWFQYMPVTIVQSLKTKGYSYVNGVLKEIRQQLGENNIYLDAKVVLSDDWAKEILIHASNTRAQMILMGASDRNLPSRYFYGNKIEQILRRSPCDVGIYRKI</sequence>
<dbReference type="AlphaFoldDB" id="A0A328F6U8"/>
<dbReference type="OrthoDB" id="5405249at2"/>
<comment type="similarity">
    <text evidence="1">Belongs to the universal stress protein A family.</text>
</comment>
<dbReference type="EMBL" id="CP036313">
    <property type="protein sequence ID" value="QBH12595.1"/>
    <property type="molecule type" value="Genomic_DNA"/>
</dbReference>
<dbReference type="InterPro" id="IPR014729">
    <property type="entry name" value="Rossmann-like_a/b/a_fold"/>
</dbReference>
<dbReference type="CDD" id="cd00293">
    <property type="entry name" value="USP-like"/>
    <property type="match status" value="2"/>
</dbReference>
<dbReference type="Proteomes" id="UP000293902">
    <property type="component" value="Chromosome"/>
</dbReference>
<dbReference type="Pfam" id="PF00582">
    <property type="entry name" value="Usp"/>
    <property type="match status" value="1"/>
</dbReference>
<dbReference type="EMBL" id="QLNI01000056">
    <property type="protein sequence ID" value="RAM00238.1"/>
    <property type="molecule type" value="Genomic_DNA"/>
</dbReference>